<evidence type="ECO:0000256" key="1">
    <source>
        <dbReference type="SAM" id="MobiDB-lite"/>
    </source>
</evidence>
<feature type="region of interest" description="Disordered" evidence="1">
    <location>
        <begin position="15"/>
        <end position="38"/>
    </location>
</feature>
<dbReference type="AlphaFoldDB" id="A0A167WY64"/>
<protein>
    <submittedName>
        <fullName evidence="2">Uncharacterized protein</fullName>
    </submittedName>
</protein>
<sequence>MELYNYIQVRTRQLRADPSDVTDLQRQMSPPASHANGVVLPTAAKGVSPRVYAATSSHSQPPFPLSTRVAITQLPSQPPSRPPTQPRPSASRSHPGSQAPGSILGPLVSLSAV</sequence>
<organism evidence="2 3">
    <name type="scientific">Athelia psychrophila</name>
    <dbReference type="NCBI Taxonomy" id="1759441"/>
    <lineage>
        <taxon>Eukaryota</taxon>
        <taxon>Fungi</taxon>
        <taxon>Dikarya</taxon>
        <taxon>Basidiomycota</taxon>
        <taxon>Agaricomycotina</taxon>
        <taxon>Agaricomycetes</taxon>
        <taxon>Agaricomycetidae</taxon>
        <taxon>Atheliales</taxon>
        <taxon>Atheliaceae</taxon>
        <taxon>Athelia</taxon>
    </lineage>
</organism>
<keyword evidence="3" id="KW-1185">Reference proteome</keyword>
<feature type="compositionally biased region" description="Pro residues" evidence="1">
    <location>
        <begin position="76"/>
        <end position="86"/>
    </location>
</feature>
<gene>
    <name evidence="2" type="ORF">FIBSPDRAFT_876343</name>
</gene>
<proteinExistence type="predicted"/>
<accession>A0A167WY64</accession>
<evidence type="ECO:0000313" key="3">
    <source>
        <dbReference type="Proteomes" id="UP000076532"/>
    </source>
</evidence>
<name>A0A167WY64_9AGAM</name>
<dbReference type="Proteomes" id="UP000076532">
    <property type="component" value="Unassembled WGS sequence"/>
</dbReference>
<feature type="region of interest" description="Disordered" evidence="1">
    <location>
        <begin position="51"/>
        <end position="113"/>
    </location>
</feature>
<reference evidence="2 3" key="1">
    <citation type="journal article" date="2016" name="Mol. Biol. Evol.">
        <title>Comparative Genomics of Early-Diverging Mushroom-Forming Fungi Provides Insights into the Origins of Lignocellulose Decay Capabilities.</title>
        <authorList>
            <person name="Nagy L.G."/>
            <person name="Riley R."/>
            <person name="Tritt A."/>
            <person name="Adam C."/>
            <person name="Daum C."/>
            <person name="Floudas D."/>
            <person name="Sun H."/>
            <person name="Yadav J.S."/>
            <person name="Pangilinan J."/>
            <person name="Larsson K.H."/>
            <person name="Matsuura K."/>
            <person name="Barry K."/>
            <person name="Labutti K."/>
            <person name="Kuo R."/>
            <person name="Ohm R.A."/>
            <person name="Bhattacharya S.S."/>
            <person name="Shirouzu T."/>
            <person name="Yoshinaga Y."/>
            <person name="Martin F.M."/>
            <person name="Grigoriev I.V."/>
            <person name="Hibbett D.S."/>
        </authorList>
    </citation>
    <scope>NUCLEOTIDE SEQUENCE [LARGE SCALE GENOMIC DNA]</scope>
    <source>
        <strain evidence="2 3">CBS 109695</strain>
    </source>
</reference>
<dbReference type="EMBL" id="KV417779">
    <property type="protein sequence ID" value="KZP06615.1"/>
    <property type="molecule type" value="Genomic_DNA"/>
</dbReference>
<evidence type="ECO:0000313" key="2">
    <source>
        <dbReference type="EMBL" id="KZP06615.1"/>
    </source>
</evidence>